<evidence type="ECO:0000256" key="3">
    <source>
        <dbReference type="ARBA" id="ARBA00022989"/>
    </source>
</evidence>
<feature type="transmembrane region" description="Helical" evidence="6">
    <location>
        <begin position="422"/>
        <end position="446"/>
    </location>
</feature>
<feature type="compositionally biased region" description="Basic and acidic residues" evidence="5">
    <location>
        <begin position="465"/>
        <end position="476"/>
    </location>
</feature>
<evidence type="ECO:0000256" key="1">
    <source>
        <dbReference type="ARBA" id="ARBA00004141"/>
    </source>
</evidence>
<dbReference type="FunCoup" id="J0WWM7">
    <property type="interactions" value="1"/>
</dbReference>
<dbReference type="InterPro" id="IPR010291">
    <property type="entry name" value="Ion_channel_UNC-93"/>
</dbReference>
<feature type="transmembrane region" description="Helical" evidence="6">
    <location>
        <begin position="195"/>
        <end position="215"/>
    </location>
</feature>
<dbReference type="PANTHER" id="PTHR23294">
    <property type="entry name" value="ET TRANSLATION PRODUCT-RELATED"/>
    <property type="match status" value="1"/>
</dbReference>
<feature type="transmembrane region" description="Helical" evidence="6">
    <location>
        <begin position="318"/>
        <end position="338"/>
    </location>
</feature>
<keyword evidence="2 6" id="KW-0812">Transmembrane</keyword>
<keyword evidence="8" id="KW-1185">Reference proteome</keyword>
<feature type="compositionally biased region" description="Basic and acidic residues" evidence="5">
    <location>
        <begin position="1"/>
        <end position="20"/>
    </location>
</feature>
<dbReference type="EMBL" id="JH687833">
    <property type="protein sequence ID" value="EJD37934.1"/>
    <property type="molecule type" value="Genomic_DNA"/>
</dbReference>
<dbReference type="eggNOG" id="KOG3098">
    <property type="taxonomic scope" value="Eukaryota"/>
</dbReference>
<feature type="transmembrane region" description="Helical" evidence="6">
    <location>
        <begin position="98"/>
        <end position="119"/>
    </location>
</feature>
<dbReference type="SUPFAM" id="SSF103473">
    <property type="entry name" value="MFS general substrate transporter"/>
    <property type="match status" value="1"/>
</dbReference>
<feature type="transmembrane region" description="Helical" evidence="6">
    <location>
        <begin position="75"/>
        <end position="91"/>
    </location>
</feature>
<dbReference type="Proteomes" id="UP000006514">
    <property type="component" value="Unassembled WGS sequence"/>
</dbReference>
<feature type="region of interest" description="Disordered" evidence="5">
    <location>
        <begin position="1"/>
        <end position="23"/>
    </location>
</feature>
<dbReference type="InterPro" id="IPR051617">
    <property type="entry name" value="UNC-93-like_regulator"/>
</dbReference>
<evidence type="ECO:0000256" key="5">
    <source>
        <dbReference type="SAM" id="MobiDB-lite"/>
    </source>
</evidence>
<feature type="transmembrane region" description="Helical" evidence="6">
    <location>
        <begin position="395"/>
        <end position="416"/>
    </location>
</feature>
<comment type="subcellular location">
    <subcellularLocation>
        <location evidence="1">Membrane</location>
        <topology evidence="1">Multi-pass membrane protein</topology>
    </subcellularLocation>
</comment>
<dbReference type="InterPro" id="IPR036259">
    <property type="entry name" value="MFS_trans_sf"/>
</dbReference>
<dbReference type="KEGG" id="adl:AURDEDRAFT_116669"/>
<feature type="region of interest" description="Disordered" evidence="5">
    <location>
        <begin position="457"/>
        <end position="476"/>
    </location>
</feature>
<dbReference type="OrthoDB" id="196103at2759"/>
<feature type="transmembrane region" description="Helical" evidence="6">
    <location>
        <begin position="36"/>
        <end position="55"/>
    </location>
</feature>
<dbReference type="AlphaFoldDB" id="J0WWM7"/>
<feature type="transmembrane region" description="Helical" evidence="6">
    <location>
        <begin position="247"/>
        <end position="269"/>
    </location>
</feature>
<feature type="transmembrane region" description="Helical" evidence="6">
    <location>
        <begin position="162"/>
        <end position="183"/>
    </location>
</feature>
<dbReference type="InParanoid" id="J0WWM7"/>
<sequence length="476" mass="51320">MSTVHSEKNFDAEPPLKEEPPVLAEPPRFGYRHPMFQILLVSFICFACPGMFNALSGLGGGGQIDATTADRGSTALYSTFAVMAFFGGSFVNKLGPNLSLTIGTAGYTLYIGSLLSYNINGDGKFNIAAGAILGICAGLLWTAQGVLMLAYSTEEAKGRYIAIFWAIFNVGAVIGAAVPLGHYAKTLEDQSVGNAVYIAFIVITGLGVLTTLVLAKPATVRRVDGTQAVVPVSQSWTLEILNVGHALVADPAILLLFPFFAASNWFYTWQFNAYNLALFNPRARGLNNLLYWLSQIIGAGLMGVFLDAKGLNRRARAFGGWVILFVIIMATWGGNYSIQRTYTREDITPEFKIDWSAKSYPGRAILYIFNGITDAAWQTYAYWIIGAMTNNARKIAVLVGIYKGLQSAAAAVGWHIDGIKVPYMNIFGATWGLLAGGMVIALPMILTRVKDHTDAEDDTLGGVDAEGRKVGEGAEK</sequence>
<dbReference type="Gene3D" id="1.20.1250.20">
    <property type="entry name" value="MFS general substrate transporter like domains"/>
    <property type="match status" value="1"/>
</dbReference>
<evidence type="ECO:0000313" key="8">
    <source>
        <dbReference type="Proteomes" id="UP000006514"/>
    </source>
</evidence>
<evidence type="ECO:0000313" key="7">
    <source>
        <dbReference type="EMBL" id="EJD37934.1"/>
    </source>
</evidence>
<gene>
    <name evidence="7" type="ORF">AURDEDRAFT_116669</name>
</gene>
<evidence type="ECO:0000256" key="4">
    <source>
        <dbReference type="ARBA" id="ARBA00023136"/>
    </source>
</evidence>
<feature type="transmembrane region" description="Helical" evidence="6">
    <location>
        <begin position="125"/>
        <end position="150"/>
    </location>
</feature>
<dbReference type="PANTHER" id="PTHR23294:SF59">
    <property type="entry name" value="UNC93-LIKE PROTEIN C922.05C"/>
    <property type="match status" value="1"/>
</dbReference>
<keyword evidence="3 6" id="KW-1133">Transmembrane helix</keyword>
<accession>J0WWM7</accession>
<organism evidence="7 8">
    <name type="scientific">Auricularia subglabra (strain TFB-10046 / SS5)</name>
    <name type="common">White-rot fungus</name>
    <name type="synonym">Auricularia delicata (strain TFB10046)</name>
    <dbReference type="NCBI Taxonomy" id="717982"/>
    <lineage>
        <taxon>Eukaryota</taxon>
        <taxon>Fungi</taxon>
        <taxon>Dikarya</taxon>
        <taxon>Basidiomycota</taxon>
        <taxon>Agaricomycotina</taxon>
        <taxon>Agaricomycetes</taxon>
        <taxon>Auriculariales</taxon>
        <taxon>Auriculariaceae</taxon>
        <taxon>Auricularia</taxon>
    </lineage>
</organism>
<evidence type="ECO:0000256" key="6">
    <source>
        <dbReference type="SAM" id="Phobius"/>
    </source>
</evidence>
<keyword evidence="4 6" id="KW-0472">Membrane</keyword>
<dbReference type="GO" id="GO:0016020">
    <property type="term" value="C:membrane"/>
    <property type="evidence" value="ECO:0007669"/>
    <property type="project" value="UniProtKB-SubCell"/>
</dbReference>
<dbReference type="Pfam" id="PF05978">
    <property type="entry name" value="UNC-93"/>
    <property type="match status" value="1"/>
</dbReference>
<proteinExistence type="predicted"/>
<feature type="transmembrane region" description="Helical" evidence="6">
    <location>
        <begin position="364"/>
        <end position="383"/>
    </location>
</feature>
<evidence type="ECO:0000256" key="2">
    <source>
        <dbReference type="ARBA" id="ARBA00022692"/>
    </source>
</evidence>
<reference evidence="8" key="1">
    <citation type="journal article" date="2012" name="Science">
        <title>The Paleozoic origin of enzymatic lignin decomposition reconstructed from 31 fungal genomes.</title>
        <authorList>
            <person name="Floudas D."/>
            <person name="Binder M."/>
            <person name="Riley R."/>
            <person name="Barry K."/>
            <person name="Blanchette R.A."/>
            <person name="Henrissat B."/>
            <person name="Martinez A.T."/>
            <person name="Otillar R."/>
            <person name="Spatafora J.W."/>
            <person name="Yadav J.S."/>
            <person name="Aerts A."/>
            <person name="Benoit I."/>
            <person name="Boyd A."/>
            <person name="Carlson A."/>
            <person name="Copeland A."/>
            <person name="Coutinho P.M."/>
            <person name="de Vries R.P."/>
            <person name="Ferreira P."/>
            <person name="Findley K."/>
            <person name="Foster B."/>
            <person name="Gaskell J."/>
            <person name="Glotzer D."/>
            <person name="Gorecki P."/>
            <person name="Heitman J."/>
            <person name="Hesse C."/>
            <person name="Hori C."/>
            <person name="Igarashi K."/>
            <person name="Jurgens J.A."/>
            <person name="Kallen N."/>
            <person name="Kersten P."/>
            <person name="Kohler A."/>
            <person name="Kuees U."/>
            <person name="Kumar T.K.A."/>
            <person name="Kuo A."/>
            <person name="LaButti K."/>
            <person name="Larrondo L.F."/>
            <person name="Lindquist E."/>
            <person name="Ling A."/>
            <person name="Lombard V."/>
            <person name="Lucas S."/>
            <person name="Lundell T."/>
            <person name="Martin R."/>
            <person name="McLaughlin D.J."/>
            <person name="Morgenstern I."/>
            <person name="Morin E."/>
            <person name="Murat C."/>
            <person name="Nagy L.G."/>
            <person name="Nolan M."/>
            <person name="Ohm R.A."/>
            <person name="Patyshakuliyeva A."/>
            <person name="Rokas A."/>
            <person name="Ruiz-Duenas F.J."/>
            <person name="Sabat G."/>
            <person name="Salamov A."/>
            <person name="Samejima M."/>
            <person name="Schmutz J."/>
            <person name="Slot J.C."/>
            <person name="St John F."/>
            <person name="Stenlid J."/>
            <person name="Sun H."/>
            <person name="Sun S."/>
            <person name="Syed K."/>
            <person name="Tsang A."/>
            <person name="Wiebenga A."/>
            <person name="Young D."/>
            <person name="Pisabarro A."/>
            <person name="Eastwood D.C."/>
            <person name="Martin F."/>
            <person name="Cullen D."/>
            <person name="Grigoriev I.V."/>
            <person name="Hibbett D.S."/>
        </authorList>
    </citation>
    <scope>NUCLEOTIDE SEQUENCE [LARGE SCALE GENOMIC DNA]</scope>
    <source>
        <strain evidence="8">TFB10046</strain>
    </source>
</reference>
<name>J0WWM7_AURST</name>
<feature type="transmembrane region" description="Helical" evidence="6">
    <location>
        <begin position="289"/>
        <end position="306"/>
    </location>
</feature>
<protein>
    <submittedName>
        <fullName evidence="7">MFS general substrate transporter</fullName>
    </submittedName>
</protein>